<proteinExistence type="predicted"/>
<dbReference type="AlphaFoldDB" id="A0A511RJ19"/>
<dbReference type="RefSeq" id="WP_147146645.1">
    <property type="nucleotide sequence ID" value="NZ_BJXN01000006.1"/>
</dbReference>
<accession>A0A511RJ19</accession>
<comment type="caution">
    <text evidence="1">The sequence shown here is derived from an EMBL/GenBank/DDBJ whole genome shotgun (WGS) entry which is preliminary data.</text>
</comment>
<reference evidence="1 2" key="1">
    <citation type="submission" date="2019-07" db="EMBL/GenBank/DDBJ databases">
        <title>Whole genome shotgun sequence of Oceanithermus desulfurans NBRC 100063.</title>
        <authorList>
            <person name="Hosoyama A."/>
            <person name="Uohara A."/>
            <person name="Ohji S."/>
            <person name="Ichikawa N."/>
        </authorList>
    </citation>
    <scope>NUCLEOTIDE SEQUENCE [LARGE SCALE GENOMIC DNA]</scope>
    <source>
        <strain evidence="1 2">NBRC 100063</strain>
    </source>
</reference>
<evidence type="ECO:0000313" key="1">
    <source>
        <dbReference type="EMBL" id="GEM89640.1"/>
    </source>
</evidence>
<sequence length="140" mass="15048">MAYEEGPEAFAERFAEYAVAVELLPQPFGYPLLEAVTPVGVLYPFDRGAPPSPSGPVELVLHAVVASFRYRKQPPGVQALAGGRHRLCGRVQREIAPGFYLLDCGLPLVLASDEPLEAGMAIEVTAEPPLMAFRSEGGRV</sequence>
<gene>
    <name evidence="1" type="ORF">ODE01S_10740</name>
</gene>
<dbReference type="Proteomes" id="UP000321827">
    <property type="component" value="Unassembled WGS sequence"/>
</dbReference>
<organism evidence="1 2">
    <name type="scientific">Oceanithermus desulfurans NBRC 100063</name>
    <dbReference type="NCBI Taxonomy" id="1227550"/>
    <lineage>
        <taxon>Bacteria</taxon>
        <taxon>Thermotogati</taxon>
        <taxon>Deinococcota</taxon>
        <taxon>Deinococci</taxon>
        <taxon>Thermales</taxon>
        <taxon>Thermaceae</taxon>
        <taxon>Oceanithermus</taxon>
    </lineage>
</organism>
<name>A0A511RJ19_9DEIN</name>
<protein>
    <submittedName>
        <fullName evidence="1">Uncharacterized protein</fullName>
    </submittedName>
</protein>
<evidence type="ECO:0000313" key="2">
    <source>
        <dbReference type="Proteomes" id="UP000321827"/>
    </source>
</evidence>
<dbReference type="EMBL" id="BJXN01000006">
    <property type="protein sequence ID" value="GEM89640.1"/>
    <property type="molecule type" value="Genomic_DNA"/>
</dbReference>
<dbReference type="OrthoDB" id="32193at2"/>